<dbReference type="Pfam" id="PF08432">
    <property type="entry name" value="Vfa1"/>
    <property type="match status" value="1"/>
</dbReference>
<feature type="region of interest" description="Disordered" evidence="1">
    <location>
        <begin position="160"/>
        <end position="187"/>
    </location>
</feature>
<sequence>MSFTNLYNKRTAGTPKACWVCLKPTTTVLATINTVDFLYTCDSHLTDRGFATLSSVGESSDGTRKLDIKPEEIAKVKEEWEEKQKQKQKQKADKEKEEEEQKKEKEESDKKDDEKQKDEGTSKSPSPKLSGSLSPLATPSPSATHQRFILHRDIFAMRLAEHRKRRQTTQAKELAPRLPGAPRGDVI</sequence>
<dbReference type="PANTHER" id="PTHR28218">
    <property type="entry name" value="VPS4-ASSOCIATED PROTEIN 1"/>
    <property type="match status" value="1"/>
</dbReference>
<comment type="caution">
    <text evidence="2">The sequence shown here is derived from an EMBL/GenBank/DDBJ whole genome shotgun (WGS) entry which is preliminary data.</text>
</comment>
<dbReference type="EMBL" id="JANVFT010000008">
    <property type="protein sequence ID" value="KAJ4500002.1"/>
    <property type="molecule type" value="Genomic_DNA"/>
</dbReference>
<evidence type="ECO:0000256" key="1">
    <source>
        <dbReference type="SAM" id="MobiDB-lite"/>
    </source>
</evidence>
<evidence type="ECO:0000313" key="3">
    <source>
        <dbReference type="Proteomes" id="UP001150217"/>
    </source>
</evidence>
<reference evidence="2" key="1">
    <citation type="submission" date="2022-08" db="EMBL/GenBank/DDBJ databases">
        <title>A Global Phylogenomic Analysis of the Shiitake Genus Lentinula.</title>
        <authorList>
            <consortium name="DOE Joint Genome Institute"/>
            <person name="Sierra-Patev S."/>
            <person name="Min B."/>
            <person name="Naranjo-Ortiz M."/>
            <person name="Looney B."/>
            <person name="Konkel Z."/>
            <person name="Slot J.C."/>
            <person name="Sakamoto Y."/>
            <person name="Steenwyk J.L."/>
            <person name="Rokas A."/>
            <person name="Carro J."/>
            <person name="Camarero S."/>
            <person name="Ferreira P."/>
            <person name="Molpeceres G."/>
            <person name="Ruiz-Duenas F.J."/>
            <person name="Serrano A."/>
            <person name="Henrissat B."/>
            <person name="Drula E."/>
            <person name="Hughes K.W."/>
            <person name="Mata J.L."/>
            <person name="Ishikawa N.K."/>
            <person name="Vargas-Isla R."/>
            <person name="Ushijima S."/>
            <person name="Smith C.A."/>
            <person name="Ahrendt S."/>
            <person name="Andreopoulos W."/>
            <person name="He G."/>
            <person name="Labutti K."/>
            <person name="Lipzen A."/>
            <person name="Ng V."/>
            <person name="Riley R."/>
            <person name="Sandor L."/>
            <person name="Barry K."/>
            <person name="Martinez A.T."/>
            <person name="Xiao Y."/>
            <person name="Gibbons J.G."/>
            <person name="Terashima K."/>
            <person name="Grigoriev I.V."/>
            <person name="Hibbett D.S."/>
        </authorList>
    </citation>
    <scope>NUCLEOTIDE SEQUENCE</scope>
    <source>
        <strain evidence="2">RHP3577 ss4</strain>
    </source>
</reference>
<protein>
    <submittedName>
        <fullName evidence="2">VPS4-associated protein 1</fullName>
    </submittedName>
</protein>
<feature type="compositionally biased region" description="Basic and acidic residues" evidence="1">
    <location>
        <begin position="79"/>
        <end position="121"/>
    </location>
</feature>
<evidence type="ECO:0000313" key="2">
    <source>
        <dbReference type="EMBL" id="KAJ4500002.1"/>
    </source>
</evidence>
<feature type="region of interest" description="Disordered" evidence="1">
    <location>
        <begin position="79"/>
        <end position="146"/>
    </location>
</feature>
<dbReference type="Proteomes" id="UP001150217">
    <property type="component" value="Unassembled WGS sequence"/>
</dbReference>
<keyword evidence="3" id="KW-1185">Reference proteome</keyword>
<dbReference type="PANTHER" id="PTHR28218:SF1">
    <property type="entry name" value="VPS4-ASSOCIATED PROTEIN 1"/>
    <property type="match status" value="1"/>
</dbReference>
<proteinExistence type="predicted"/>
<accession>A0ABQ8VUE4</accession>
<gene>
    <name evidence="2" type="ORF">C8R41DRAFT_788121</name>
</gene>
<dbReference type="InterPro" id="IPR013640">
    <property type="entry name" value="Vfa1"/>
</dbReference>
<organism evidence="2 3">
    <name type="scientific">Lentinula lateritia</name>
    <dbReference type="NCBI Taxonomy" id="40482"/>
    <lineage>
        <taxon>Eukaryota</taxon>
        <taxon>Fungi</taxon>
        <taxon>Dikarya</taxon>
        <taxon>Basidiomycota</taxon>
        <taxon>Agaricomycotina</taxon>
        <taxon>Agaricomycetes</taxon>
        <taxon>Agaricomycetidae</taxon>
        <taxon>Agaricales</taxon>
        <taxon>Marasmiineae</taxon>
        <taxon>Omphalotaceae</taxon>
        <taxon>Lentinula</taxon>
    </lineage>
</organism>
<feature type="compositionally biased region" description="Low complexity" evidence="1">
    <location>
        <begin position="122"/>
        <end position="144"/>
    </location>
</feature>
<name>A0ABQ8VUE4_9AGAR</name>